<name>A0A161VIB9_SECCO</name>
<comment type="similarity">
    <text evidence="2 7">Belongs to the dihydrofolate reductase family.</text>
</comment>
<dbReference type="GO" id="GO:0046654">
    <property type="term" value="P:tetrahydrofolate biosynthetic process"/>
    <property type="evidence" value="ECO:0007669"/>
    <property type="project" value="UniProtKB-UniPathway"/>
</dbReference>
<dbReference type="CDD" id="cd00209">
    <property type="entry name" value="DHFR"/>
    <property type="match status" value="1"/>
</dbReference>
<dbReference type="PANTHER" id="PTHR48069">
    <property type="entry name" value="DIHYDROFOLATE REDUCTASE"/>
    <property type="match status" value="1"/>
</dbReference>
<feature type="domain" description="DHFR" evidence="8">
    <location>
        <begin position="1"/>
        <end position="162"/>
    </location>
</feature>
<dbReference type="InterPro" id="IPR017925">
    <property type="entry name" value="DHFR_CS"/>
</dbReference>
<dbReference type="Proteomes" id="UP000076480">
    <property type="component" value="Unassembled WGS sequence"/>
</dbReference>
<dbReference type="GO" id="GO:0006730">
    <property type="term" value="P:one-carbon metabolic process"/>
    <property type="evidence" value="ECO:0007669"/>
    <property type="project" value="UniProtKB-KW"/>
</dbReference>
<evidence type="ECO:0000256" key="1">
    <source>
        <dbReference type="ARBA" id="ARBA00004903"/>
    </source>
</evidence>
<accession>A0A161VIB9</accession>
<evidence type="ECO:0000313" key="9">
    <source>
        <dbReference type="EMBL" id="KZL41046.1"/>
    </source>
</evidence>
<dbReference type="InterPro" id="IPR012259">
    <property type="entry name" value="DHFR"/>
</dbReference>
<comment type="caution">
    <text evidence="9">The sequence shown here is derived from an EMBL/GenBank/DDBJ whole genome shotgun (WGS) entry which is preliminary data.</text>
</comment>
<dbReference type="EC" id="1.5.1.3" evidence="3"/>
<dbReference type="InterPro" id="IPR024072">
    <property type="entry name" value="DHFR-like_dom_sf"/>
</dbReference>
<dbReference type="SUPFAM" id="SSF53597">
    <property type="entry name" value="Dihydrofolate reductase-like"/>
    <property type="match status" value="1"/>
</dbReference>
<dbReference type="PRINTS" id="PR00070">
    <property type="entry name" value="DHFR"/>
</dbReference>
<dbReference type="AlphaFoldDB" id="A0A161VIB9"/>
<dbReference type="GO" id="GO:0050661">
    <property type="term" value="F:NADP binding"/>
    <property type="evidence" value="ECO:0007669"/>
    <property type="project" value="InterPro"/>
</dbReference>
<dbReference type="OrthoDB" id="9804315at2"/>
<dbReference type="GO" id="GO:0005829">
    <property type="term" value="C:cytosol"/>
    <property type="evidence" value="ECO:0007669"/>
    <property type="project" value="TreeGrafter"/>
</dbReference>
<keyword evidence="10" id="KW-1185">Reference proteome</keyword>
<keyword evidence="4" id="KW-0554">One-carbon metabolism</keyword>
<dbReference type="EMBL" id="JYDC01000038">
    <property type="protein sequence ID" value="KZL41046.1"/>
    <property type="molecule type" value="Genomic_DNA"/>
</dbReference>
<dbReference type="Gene3D" id="3.40.430.10">
    <property type="entry name" value="Dihydrofolate Reductase, subunit A"/>
    <property type="match status" value="1"/>
</dbReference>
<organism evidence="9 10">
    <name type="scientific">Secundilactobacillus collinoides</name>
    <name type="common">Lactobacillus collinoides</name>
    <dbReference type="NCBI Taxonomy" id="33960"/>
    <lineage>
        <taxon>Bacteria</taxon>
        <taxon>Bacillati</taxon>
        <taxon>Bacillota</taxon>
        <taxon>Bacilli</taxon>
        <taxon>Lactobacillales</taxon>
        <taxon>Lactobacillaceae</taxon>
        <taxon>Secundilactobacillus</taxon>
    </lineage>
</organism>
<evidence type="ECO:0000256" key="6">
    <source>
        <dbReference type="ARBA" id="ARBA00023002"/>
    </source>
</evidence>
<dbReference type="GO" id="GO:0004146">
    <property type="term" value="F:dihydrofolate reductase activity"/>
    <property type="evidence" value="ECO:0007669"/>
    <property type="project" value="UniProtKB-EC"/>
</dbReference>
<evidence type="ECO:0000259" key="8">
    <source>
        <dbReference type="PROSITE" id="PS51330"/>
    </source>
</evidence>
<proteinExistence type="inferred from homology"/>
<evidence type="ECO:0000256" key="7">
    <source>
        <dbReference type="RuleBase" id="RU004474"/>
    </source>
</evidence>
<evidence type="ECO:0000256" key="3">
    <source>
        <dbReference type="ARBA" id="ARBA00012856"/>
    </source>
</evidence>
<dbReference type="GO" id="GO:0046452">
    <property type="term" value="P:dihydrofolate metabolic process"/>
    <property type="evidence" value="ECO:0007669"/>
    <property type="project" value="TreeGrafter"/>
</dbReference>
<evidence type="ECO:0000256" key="4">
    <source>
        <dbReference type="ARBA" id="ARBA00022563"/>
    </source>
</evidence>
<dbReference type="PANTHER" id="PTHR48069:SF3">
    <property type="entry name" value="DIHYDROFOLATE REDUCTASE"/>
    <property type="match status" value="1"/>
</dbReference>
<dbReference type="UniPathway" id="UPA00077">
    <property type="reaction ID" value="UER00158"/>
</dbReference>
<dbReference type="PATRIC" id="fig|33960.6.peg.2016"/>
<evidence type="ECO:0000256" key="5">
    <source>
        <dbReference type="ARBA" id="ARBA00022857"/>
    </source>
</evidence>
<keyword evidence="5" id="KW-0521">NADP</keyword>
<dbReference type="PROSITE" id="PS00075">
    <property type="entry name" value="DHFR_1"/>
    <property type="match status" value="1"/>
</dbReference>
<dbReference type="Pfam" id="PF00186">
    <property type="entry name" value="DHFR_1"/>
    <property type="match status" value="1"/>
</dbReference>
<evidence type="ECO:0000313" key="10">
    <source>
        <dbReference type="Proteomes" id="UP000076480"/>
    </source>
</evidence>
<dbReference type="GO" id="GO:0046655">
    <property type="term" value="P:folic acid metabolic process"/>
    <property type="evidence" value="ECO:0007669"/>
    <property type="project" value="TreeGrafter"/>
</dbReference>
<comment type="pathway">
    <text evidence="1">Cofactor biosynthesis; tetrahydrofolate biosynthesis; 5,6,7,8-tetrahydrofolate from 7,8-dihydrofolate: step 1/1.</text>
</comment>
<dbReference type="InterPro" id="IPR001796">
    <property type="entry name" value="DHFR_dom"/>
</dbReference>
<keyword evidence="6" id="KW-0560">Oxidoreductase</keyword>
<dbReference type="PROSITE" id="PS51330">
    <property type="entry name" value="DHFR_2"/>
    <property type="match status" value="1"/>
</dbReference>
<protein>
    <recommendedName>
        <fullName evidence="3">dihydrofolate reductase</fullName>
        <ecNumber evidence="3">1.5.1.3</ecNumber>
    </recommendedName>
</protein>
<sequence>MMIFIWAEDLNHGIGFKGHLPWHLSSDMKFFKRMTTGNTLVSGSRTFLTYGKPLPHRKNIVLTTNRQKQYPEGVLVLHSVDDLLTYQEHHPEETIFISGGAKVFASLLPYVDELVRTRIDHEFEVDTYMPTIDYSLFELVSSEPGVVDEKSPYPHFFDRFTRK</sequence>
<evidence type="ECO:0000256" key="2">
    <source>
        <dbReference type="ARBA" id="ARBA00009539"/>
    </source>
</evidence>
<gene>
    <name evidence="9" type="ORF">TY91_07275</name>
</gene>
<reference evidence="9 10" key="1">
    <citation type="submission" date="2015-02" db="EMBL/GenBank/DDBJ databases">
        <title>Draft genome sequence of Lactobacillus collinoides CUPV2371 isolated from a natural cider, the first genome sequence of a strain of this species.</title>
        <authorList>
            <person name="Puertas A.I."/>
            <person name="Spano G."/>
            <person name="Capozzi V."/>
            <person name="Lamontanara A."/>
            <person name="Orru L."/>
            <person name="Duenas M.T."/>
        </authorList>
    </citation>
    <scope>NUCLEOTIDE SEQUENCE [LARGE SCALE GENOMIC DNA]</scope>
    <source>
        <strain evidence="9 10">237</strain>
    </source>
</reference>